<name>A0A239JMD2_9ACTN</name>
<organism evidence="2 3">
    <name type="scientific">Streptosporangium subroseum</name>
    <dbReference type="NCBI Taxonomy" id="106412"/>
    <lineage>
        <taxon>Bacteria</taxon>
        <taxon>Bacillati</taxon>
        <taxon>Actinomycetota</taxon>
        <taxon>Actinomycetes</taxon>
        <taxon>Streptosporangiales</taxon>
        <taxon>Streptosporangiaceae</taxon>
        <taxon>Streptosporangium</taxon>
    </lineage>
</organism>
<gene>
    <name evidence="2" type="ORF">SAMN05216276_102353</name>
</gene>
<protein>
    <recommendedName>
        <fullName evidence="4">DUF2630 domain-containing protein</fullName>
    </recommendedName>
</protein>
<evidence type="ECO:0000313" key="2">
    <source>
        <dbReference type="EMBL" id="SNT06483.1"/>
    </source>
</evidence>
<dbReference type="AlphaFoldDB" id="A0A239JMD2"/>
<keyword evidence="3" id="KW-1185">Reference proteome</keyword>
<sequence length="81" mass="9503">MNDVDILAHINKLIAEERELRDRLGTHAISSNEENNRIKHLEEALDQAWDLLRQRRARREFGEDPDSAAPRPIDEVEGYRQ</sequence>
<dbReference type="Proteomes" id="UP000198282">
    <property type="component" value="Unassembled WGS sequence"/>
</dbReference>
<evidence type="ECO:0000313" key="3">
    <source>
        <dbReference type="Proteomes" id="UP000198282"/>
    </source>
</evidence>
<accession>A0A239JMD2</accession>
<dbReference type="RefSeq" id="WP_089209429.1">
    <property type="nucleotide sequence ID" value="NZ_FZOD01000023.1"/>
</dbReference>
<evidence type="ECO:0000256" key="1">
    <source>
        <dbReference type="SAM" id="MobiDB-lite"/>
    </source>
</evidence>
<feature type="region of interest" description="Disordered" evidence="1">
    <location>
        <begin position="59"/>
        <end position="81"/>
    </location>
</feature>
<evidence type="ECO:0008006" key="4">
    <source>
        <dbReference type="Google" id="ProtNLM"/>
    </source>
</evidence>
<proteinExistence type="predicted"/>
<dbReference type="Pfam" id="PF10944">
    <property type="entry name" value="DUF2630"/>
    <property type="match status" value="1"/>
</dbReference>
<dbReference type="EMBL" id="FZOD01000023">
    <property type="protein sequence ID" value="SNT06483.1"/>
    <property type="molecule type" value="Genomic_DNA"/>
</dbReference>
<feature type="compositionally biased region" description="Basic and acidic residues" evidence="1">
    <location>
        <begin position="72"/>
        <end position="81"/>
    </location>
</feature>
<reference evidence="2 3" key="1">
    <citation type="submission" date="2017-06" db="EMBL/GenBank/DDBJ databases">
        <authorList>
            <person name="Kim H.J."/>
            <person name="Triplett B.A."/>
        </authorList>
    </citation>
    <scope>NUCLEOTIDE SEQUENCE [LARGE SCALE GENOMIC DNA]</scope>
    <source>
        <strain evidence="2 3">CGMCC 4.2132</strain>
    </source>
</reference>
<dbReference type="OrthoDB" id="7376174at2"/>
<dbReference type="InterPro" id="IPR020311">
    <property type="entry name" value="Uncharacterised_Rv0898c"/>
</dbReference>